<comment type="caution">
    <text evidence="3">The sequence shown here is derived from an EMBL/GenBank/DDBJ whole genome shotgun (WGS) entry which is preliminary data.</text>
</comment>
<dbReference type="Proteomes" id="UP000292702">
    <property type="component" value="Unassembled WGS sequence"/>
</dbReference>
<proteinExistence type="predicted"/>
<keyword evidence="2" id="KW-0812">Transmembrane</keyword>
<feature type="transmembrane region" description="Helical" evidence="2">
    <location>
        <begin position="181"/>
        <end position="202"/>
    </location>
</feature>
<accession>A0A4R0RCF1</accession>
<evidence type="ECO:0000313" key="3">
    <source>
        <dbReference type="EMBL" id="TCD65681.1"/>
    </source>
</evidence>
<name>A0A4R0RCF1_9APHY</name>
<keyword evidence="2" id="KW-1133">Transmembrane helix</keyword>
<reference evidence="3 4" key="1">
    <citation type="submission" date="2018-11" db="EMBL/GenBank/DDBJ databases">
        <title>Genome assembly of Steccherinum ochraceum LE-BIN_3174, the white-rot fungus of the Steccherinaceae family (The Residual Polyporoid clade, Polyporales, Basidiomycota).</title>
        <authorList>
            <person name="Fedorova T.V."/>
            <person name="Glazunova O.A."/>
            <person name="Landesman E.O."/>
            <person name="Moiseenko K.V."/>
            <person name="Psurtseva N.V."/>
            <person name="Savinova O.S."/>
            <person name="Shakhova N.V."/>
            <person name="Tyazhelova T.V."/>
            <person name="Vasina D.V."/>
        </authorList>
    </citation>
    <scope>NUCLEOTIDE SEQUENCE [LARGE SCALE GENOMIC DNA]</scope>
    <source>
        <strain evidence="3 4">LE-BIN_3174</strain>
    </source>
</reference>
<sequence length="294" mass="32034">MPTTTTTTSVSQTTVITDDPSSSWLAHPTTNTLFLMTLLVCFTVMCLQLPAVLADSTHLYLLPISVALSPFIMLVSLMLGRSSPVDEHGDHISSSVAHATCICYALSLWQLTYVYIRYWGYSCAFIRWSNVIAPTECGAPFISSTSDIFGYIGASFVILVLPATPIRWILRAAQQAPITPLYVVCHLLHVVVAAVAAVARLFPPETHPRDVSVLSEPSARITDAEAAEAEQWREGNNSSAVRTEGFNGGSGTTRRNGSRSDDHEEGERLHQVDSKSPPPPYQDFDSIDQVHASV</sequence>
<evidence type="ECO:0000256" key="2">
    <source>
        <dbReference type="SAM" id="Phobius"/>
    </source>
</evidence>
<feature type="region of interest" description="Disordered" evidence="1">
    <location>
        <begin position="224"/>
        <end position="294"/>
    </location>
</feature>
<keyword evidence="2" id="KW-0472">Membrane</keyword>
<feature type="transmembrane region" description="Helical" evidence="2">
    <location>
        <begin position="148"/>
        <end position="169"/>
    </location>
</feature>
<keyword evidence="4" id="KW-1185">Reference proteome</keyword>
<evidence type="ECO:0000256" key="1">
    <source>
        <dbReference type="SAM" id="MobiDB-lite"/>
    </source>
</evidence>
<dbReference type="AlphaFoldDB" id="A0A4R0RCF1"/>
<feature type="transmembrane region" description="Helical" evidence="2">
    <location>
        <begin position="59"/>
        <end position="80"/>
    </location>
</feature>
<protein>
    <submittedName>
        <fullName evidence="3">Uncharacterized protein</fullName>
    </submittedName>
</protein>
<dbReference type="EMBL" id="RWJN01000168">
    <property type="protein sequence ID" value="TCD65681.1"/>
    <property type="molecule type" value="Genomic_DNA"/>
</dbReference>
<feature type="transmembrane region" description="Helical" evidence="2">
    <location>
        <begin position="33"/>
        <end position="53"/>
    </location>
</feature>
<organism evidence="3 4">
    <name type="scientific">Steccherinum ochraceum</name>
    <dbReference type="NCBI Taxonomy" id="92696"/>
    <lineage>
        <taxon>Eukaryota</taxon>
        <taxon>Fungi</taxon>
        <taxon>Dikarya</taxon>
        <taxon>Basidiomycota</taxon>
        <taxon>Agaricomycotina</taxon>
        <taxon>Agaricomycetes</taxon>
        <taxon>Polyporales</taxon>
        <taxon>Steccherinaceae</taxon>
        <taxon>Steccherinum</taxon>
    </lineage>
</organism>
<feature type="transmembrane region" description="Helical" evidence="2">
    <location>
        <begin position="92"/>
        <end position="111"/>
    </location>
</feature>
<evidence type="ECO:0000313" key="4">
    <source>
        <dbReference type="Proteomes" id="UP000292702"/>
    </source>
</evidence>
<gene>
    <name evidence="3" type="ORF">EIP91_002308</name>
</gene>
<feature type="compositionally biased region" description="Basic and acidic residues" evidence="1">
    <location>
        <begin position="258"/>
        <end position="273"/>
    </location>
</feature>